<gene>
    <name evidence="1" type="ORF">ALEPTO_LOCUS8567</name>
</gene>
<accession>A0A9N9GIQ2</accession>
<evidence type="ECO:0000313" key="1">
    <source>
        <dbReference type="EMBL" id="CAG8611204.1"/>
    </source>
</evidence>
<evidence type="ECO:0000313" key="2">
    <source>
        <dbReference type="Proteomes" id="UP000789508"/>
    </source>
</evidence>
<keyword evidence="2" id="KW-1185">Reference proteome</keyword>
<dbReference type="Proteomes" id="UP000789508">
    <property type="component" value="Unassembled WGS sequence"/>
</dbReference>
<sequence>MNVDELSSNIDNLSETIEEDNVSLLSGKENKPIAKSSTNAVQNLVQDMEVYINVIEKPIMTEELLENSKIVDMLQADDIIENDILNLDEKNKESPPPPISIMK</sequence>
<feature type="non-terminal residue" evidence="1">
    <location>
        <position position="103"/>
    </location>
</feature>
<protein>
    <submittedName>
        <fullName evidence="1">11534_t:CDS:1</fullName>
    </submittedName>
</protein>
<proteinExistence type="predicted"/>
<dbReference type="AlphaFoldDB" id="A0A9N9GIQ2"/>
<dbReference type="EMBL" id="CAJVPS010005089">
    <property type="protein sequence ID" value="CAG8611204.1"/>
    <property type="molecule type" value="Genomic_DNA"/>
</dbReference>
<name>A0A9N9GIQ2_9GLOM</name>
<comment type="caution">
    <text evidence="1">The sequence shown here is derived from an EMBL/GenBank/DDBJ whole genome shotgun (WGS) entry which is preliminary data.</text>
</comment>
<organism evidence="1 2">
    <name type="scientific">Ambispora leptoticha</name>
    <dbReference type="NCBI Taxonomy" id="144679"/>
    <lineage>
        <taxon>Eukaryota</taxon>
        <taxon>Fungi</taxon>
        <taxon>Fungi incertae sedis</taxon>
        <taxon>Mucoromycota</taxon>
        <taxon>Glomeromycotina</taxon>
        <taxon>Glomeromycetes</taxon>
        <taxon>Archaeosporales</taxon>
        <taxon>Ambisporaceae</taxon>
        <taxon>Ambispora</taxon>
    </lineage>
</organism>
<reference evidence="1" key="1">
    <citation type="submission" date="2021-06" db="EMBL/GenBank/DDBJ databases">
        <authorList>
            <person name="Kallberg Y."/>
            <person name="Tangrot J."/>
            <person name="Rosling A."/>
        </authorList>
    </citation>
    <scope>NUCLEOTIDE SEQUENCE</scope>
    <source>
        <strain evidence="1">FL130A</strain>
    </source>
</reference>